<proteinExistence type="predicted"/>
<dbReference type="eggNOG" id="COG1585">
    <property type="taxonomic scope" value="Bacteria"/>
</dbReference>
<dbReference type="OrthoDB" id="7863671at2"/>
<sequence>MDIIQYLLDNHDQTFYLIGGVSLVVELALLGLGGPLLFFGLAAFFTGALSSFGVISGWDLEIFTLAISTAILAIVLWRPLRNFQNAGGGPDTSSDMIGLNVPAATDINRSGGKIRYSGIDWNARLSVNAGVETIAAKELCIIVGVKGTTMLVELPS</sequence>
<organism evidence="3 4">
    <name type="scientific">marine gamma proteobacterium HTCC2143</name>
    <dbReference type="NCBI Taxonomy" id="247633"/>
    <lineage>
        <taxon>Bacteria</taxon>
        <taxon>Pseudomonadati</taxon>
        <taxon>Pseudomonadota</taxon>
        <taxon>Gammaproteobacteria</taxon>
        <taxon>Cellvibrionales</taxon>
        <taxon>Spongiibacteraceae</taxon>
        <taxon>BD1-7 clade</taxon>
    </lineage>
</organism>
<evidence type="ECO:0000313" key="4">
    <source>
        <dbReference type="Proteomes" id="UP000004931"/>
    </source>
</evidence>
<feature type="transmembrane region" description="Helical" evidence="1">
    <location>
        <begin position="15"/>
        <end position="32"/>
    </location>
</feature>
<comment type="caution">
    <text evidence="3">The sequence shown here is derived from an EMBL/GenBank/DDBJ whole genome shotgun (WGS) entry which is preliminary data.</text>
</comment>
<keyword evidence="1" id="KW-0472">Membrane</keyword>
<dbReference type="STRING" id="247633.GP2143_14566"/>
<accession>A0Y8N3</accession>
<keyword evidence="4" id="KW-1185">Reference proteome</keyword>
<evidence type="ECO:0000256" key="1">
    <source>
        <dbReference type="SAM" id="Phobius"/>
    </source>
</evidence>
<dbReference type="Pfam" id="PF01957">
    <property type="entry name" value="NfeD"/>
    <property type="match status" value="1"/>
</dbReference>
<reference evidence="3 4" key="1">
    <citation type="journal article" date="2010" name="J. Bacteriol.">
        <title>Genome sequence of the oligotrophic marine Gammaproteobacterium HTCC2143, isolated from the Oregon Coast.</title>
        <authorList>
            <person name="Oh H.M."/>
            <person name="Kang I."/>
            <person name="Ferriera S."/>
            <person name="Giovannoni S.J."/>
            <person name="Cho J.C."/>
        </authorList>
    </citation>
    <scope>NUCLEOTIDE SEQUENCE [LARGE SCALE GENOMIC DNA]</scope>
    <source>
        <strain evidence="3 4">HTCC2143</strain>
    </source>
</reference>
<gene>
    <name evidence="3" type="ORF">GP2143_14566</name>
</gene>
<feature type="transmembrane region" description="Helical" evidence="1">
    <location>
        <begin position="62"/>
        <end position="80"/>
    </location>
</feature>
<name>A0Y8N3_9GAMM</name>
<evidence type="ECO:0000313" key="3">
    <source>
        <dbReference type="EMBL" id="EAW32487.1"/>
    </source>
</evidence>
<keyword evidence="1" id="KW-0812">Transmembrane</keyword>
<dbReference type="InterPro" id="IPR002810">
    <property type="entry name" value="NfeD-like_C"/>
</dbReference>
<feature type="domain" description="NfeD-like C-terminal" evidence="2">
    <location>
        <begin position="95"/>
        <end position="153"/>
    </location>
</feature>
<protein>
    <recommendedName>
        <fullName evidence="2">NfeD-like C-terminal domain-containing protein</fullName>
    </recommendedName>
</protein>
<dbReference type="AlphaFoldDB" id="A0Y8N3"/>
<dbReference type="Proteomes" id="UP000004931">
    <property type="component" value="Unassembled WGS sequence"/>
</dbReference>
<evidence type="ECO:0000259" key="2">
    <source>
        <dbReference type="Pfam" id="PF01957"/>
    </source>
</evidence>
<keyword evidence="1" id="KW-1133">Transmembrane helix</keyword>
<dbReference type="EMBL" id="AAVT01000001">
    <property type="protein sequence ID" value="EAW32487.1"/>
    <property type="molecule type" value="Genomic_DNA"/>
</dbReference>
<dbReference type="Gene3D" id="2.40.50.140">
    <property type="entry name" value="Nucleic acid-binding proteins"/>
    <property type="match status" value="1"/>
</dbReference>
<dbReference type="InterPro" id="IPR012340">
    <property type="entry name" value="NA-bd_OB-fold"/>
</dbReference>